<evidence type="ECO:0000313" key="3">
    <source>
        <dbReference type="Proteomes" id="UP000775872"/>
    </source>
</evidence>
<gene>
    <name evidence="2" type="ORF">CSOL1703_00007024</name>
</gene>
<dbReference type="Gene3D" id="3.60.130.10">
    <property type="entry name" value="Clavaminate synthase-like"/>
    <property type="match status" value="1"/>
</dbReference>
<accession>A0A9P0EQI4</accession>
<organism evidence="2 3">
    <name type="scientific">Clonostachys solani</name>
    <dbReference type="NCBI Taxonomy" id="160281"/>
    <lineage>
        <taxon>Eukaryota</taxon>
        <taxon>Fungi</taxon>
        <taxon>Dikarya</taxon>
        <taxon>Ascomycota</taxon>
        <taxon>Pezizomycotina</taxon>
        <taxon>Sordariomycetes</taxon>
        <taxon>Hypocreomycetidae</taxon>
        <taxon>Hypocreales</taxon>
        <taxon>Bionectriaceae</taxon>
        <taxon>Clonostachys</taxon>
    </lineage>
</organism>
<dbReference type="Proteomes" id="UP000775872">
    <property type="component" value="Unassembled WGS sequence"/>
</dbReference>
<reference evidence="2 3" key="2">
    <citation type="submission" date="2021-10" db="EMBL/GenBank/DDBJ databases">
        <authorList>
            <person name="Piombo E."/>
        </authorList>
    </citation>
    <scope>NUCLEOTIDE SEQUENCE [LARGE SCALE GENOMIC DNA]</scope>
</reference>
<reference evidence="3" key="1">
    <citation type="submission" date="2019-06" db="EMBL/GenBank/DDBJ databases">
        <authorList>
            <person name="Broberg M."/>
        </authorList>
    </citation>
    <scope>NUCLEOTIDE SEQUENCE [LARGE SCALE GENOMIC DNA]</scope>
</reference>
<dbReference type="InterPro" id="IPR042098">
    <property type="entry name" value="TauD-like_sf"/>
</dbReference>
<dbReference type="SUPFAM" id="SSF51197">
    <property type="entry name" value="Clavaminate synthase-like"/>
    <property type="match status" value="1"/>
</dbReference>
<dbReference type="EMBL" id="CABFOC020000074">
    <property type="protein sequence ID" value="CAH0057249.1"/>
    <property type="molecule type" value="Genomic_DNA"/>
</dbReference>
<dbReference type="OrthoDB" id="10421451at2759"/>
<name>A0A9P0EQI4_9HYPO</name>
<keyword evidence="1" id="KW-0560">Oxidoreductase</keyword>
<dbReference type="AlphaFoldDB" id="A0A9P0EQI4"/>
<dbReference type="GO" id="GO:0016491">
    <property type="term" value="F:oxidoreductase activity"/>
    <property type="evidence" value="ECO:0007669"/>
    <property type="project" value="UniProtKB-KW"/>
</dbReference>
<comment type="caution">
    <text evidence="2">The sequence shown here is derived from an EMBL/GenBank/DDBJ whole genome shotgun (WGS) entry which is preliminary data.</text>
</comment>
<proteinExistence type="predicted"/>
<keyword evidence="3" id="KW-1185">Reference proteome</keyword>
<evidence type="ECO:0000313" key="2">
    <source>
        <dbReference type="EMBL" id="CAH0057249.1"/>
    </source>
</evidence>
<sequence length="170" mass="19333">MASTGLESLASGRRFFPKMTKRLGKLKVEKQVHRLTSDFKWNDDGGLELTQHIPGLRRDPASGRPTWFNGLVGRHGITRDIGALYPAHIGRDGMTYLPCVYGDKIPIPRKYLDKLIEVIDKEDFIFPLKKGIFAWWITIKCLMAENLGRARDKHWSQCGKVLHLSACTKV</sequence>
<evidence type="ECO:0000256" key="1">
    <source>
        <dbReference type="ARBA" id="ARBA00023002"/>
    </source>
</evidence>
<protein>
    <submittedName>
        <fullName evidence="2">Uncharacterized protein</fullName>
    </submittedName>
</protein>